<dbReference type="PROSITE" id="PS01124">
    <property type="entry name" value="HTH_ARAC_FAMILY_2"/>
    <property type="match status" value="1"/>
</dbReference>
<dbReference type="AlphaFoldDB" id="J9GMW6"/>
<name>J9GMW6_9ZZZZ</name>
<protein>
    <submittedName>
        <fullName evidence="5">Transcriptional regulator, AraC family</fullName>
    </submittedName>
</protein>
<evidence type="ECO:0000256" key="3">
    <source>
        <dbReference type="ARBA" id="ARBA00023163"/>
    </source>
</evidence>
<keyword evidence="1" id="KW-0805">Transcription regulation</keyword>
<keyword evidence="2" id="KW-0238">DNA-binding</keyword>
<reference evidence="5" key="1">
    <citation type="journal article" date="2012" name="PLoS ONE">
        <title>Gene sets for utilization of primary and secondary nutrition supplies in the distal gut of endangered iberian lynx.</title>
        <authorList>
            <person name="Alcaide M."/>
            <person name="Messina E."/>
            <person name="Richter M."/>
            <person name="Bargiela R."/>
            <person name="Peplies J."/>
            <person name="Huws S.A."/>
            <person name="Newbold C.J."/>
            <person name="Golyshin P.N."/>
            <person name="Simon M.A."/>
            <person name="Lopez G."/>
            <person name="Yakimov M.M."/>
            <person name="Ferrer M."/>
        </authorList>
    </citation>
    <scope>NUCLEOTIDE SEQUENCE</scope>
</reference>
<organism evidence="5">
    <name type="scientific">gut metagenome</name>
    <dbReference type="NCBI Taxonomy" id="749906"/>
    <lineage>
        <taxon>unclassified sequences</taxon>
        <taxon>metagenomes</taxon>
        <taxon>organismal metagenomes</taxon>
    </lineage>
</organism>
<comment type="caution">
    <text evidence="5">The sequence shown here is derived from an EMBL/GenBank/DDBJ whole genome shotgun (WGS) entry which is preliminary data.</text>
</comment>
<evidence type="ECO:0000259" key="4">
    <source>
        <dbReference type="PROSITE" id="PS01124"/>
    </source>
</evidence>
<dbReference type="InterPro" id="IPR018060">
    <property type="entry name" value="HTH_AraC"/>
</dbReference>
<keyword evidence="3" id="KW-0804">Transcription</keyword>
<dbReference type="InterPro" id="IPR009057">
    <property type="entry name" value="Homeodomain-like_sf"/>
</dbReference>
<dbReference type="EMBL" id="AMCI01000507">
    <property type="protein sequence ID" value="EJX08919.1"/>
    <property type="molecule type" value="Genomic_DNA"/>
</dbReference>
<dbReference type="SUPFAM" id="SSF46689">
    <property type="entry name" value="Homeodomain-like"/>
    <property type="match status" value="1"/>
</dbReference>
<sequence length="292" mass="34048">MEHRNIRNIDIAIIQHLPKIDFIGNDFAIFDNVRDIPFMPYPTRFNAACFIVCLEGTSRLNISLQEYEIRANTMAIILPDQIVQQLERSDDFSGLFIAVAKDFMDDVIPTLQKLFPLFFRIKESPCVQITDDEVESFREYHSFLWKKVKLKESQFRKEITKGLLLSLFYEIYTIYQGHTLAESRPKSRKEDLFERFIRAVSADFKVERSVTYYADKLFLTPKHLSTAVKEVSGKTAGEWIDGLVLLEAKALLKSSEMSIQEISDELHFANQSFFGKYFKHHTGMSPKEYRKN</sequence>
<dbReference type="GO" id="GO:0043565">
    <property type="term" value="F:sequence-specific DNA binding"/>
    <property type="evidence" value="ECO:0007669"/>
    <property type="project" value="InterPro"/>
</dbReference>
<dbReference type="PANTHER" id="PTHR43280:SF32">
    <property type="entry name" value="TRANSCRIPTIONAL REGULATORY PROTEIN"/>
    <property type="match status" value="1"/>
</dbReference>
<dbReference type="Pfam" id="PF12833">
    <property type="entry name" value="HTH_18"/>
    <property type="match status" value="1"/>
</dbReference>
<accession>J9GMW6</accession>
<dbReference type="Gene3D" id="1.10.10.60">
    <property type="entry name" value="Homeodomain-like"/>
    <property type="match status" value="1"/>
</dbReference>
<evidence type="ECO:0000256" key="2">
    <source>
        <dbReference type="ARBA" id="ARBA00023125"/>
    </source>
</evidence>
<dbReference type="SMART" id="SM00342">
    <property type="entry name" value="HTH_ARAC"/>
    <property type="match status" value="1"/>
</dbReference>
<evidence type="ECO:0000256" key="1">
    <source>
        <dbReference type="ARBA" id="ARBA00023015"/>
    </source>
</evidence>
<gene>
    <name evidence="5" type="ORF">EVA_02965</name>
</gene>
<feature type="domain" description="HTH araC/xylS-type" evidence="4">
    <location>
        <begin position="194"/>
        <end position="292"/>
    </location>
</feature>
<evidence type="ECO:0000313" key="5">
    <source>
        <dbReference type="EMBL" id="EJX08919.1"/>
    </source>
</evidence>
<dbReference type="PANTHER" id="PTHR43280">
    <property type="entry name" value="ARAC-FAMILY TRANSCRIPTIONAL REGULATOR"/>
    <property type="match status" value="1"/>
</dbReference>
<dbReference type="GO" id="GO:0003700">
    <property type="term" value="F:DNA-binding transcription factor activity"/>
    <property type="evidence" value="ECO:0007669"/>
    <property type="project" value="InterPro"/>
</dbReference>
<proteinExistence type="predicted"/>